<evidence type="ECO:0000313" key="10">
    <source>
        <dbReference type="Proteomes" id="UP001595583"/>
    </source>
</evidence>
<evidence type="ECO:0000256" key="5">
    <source>
        <dbReference type="ARBA" id="ARBA00023157"/>
    </source>
</evidence>
<dbReference type="InterPro" id="IPR013766">
    <property type="entry name" value="Thioredoxin_domain"/>
</dbReference>
<name>A0ABV7KCU4_9HYPH</name>
<dbReference type="Gene3D" id="3.40.30.10">
    <property type="entry name" value="Glutaredoxin"/>
    <property type="match status" value="1"/>
</dbReference>
<evidence type="ECO:0000313" key="9">
    <source>
        <dbReference type="EMBL" id="MFC3207601.1"/>
    </source>
</evidence>
<feature type="chain" id="PRO_5045848654" evidence="7">
    <location>
        <begin position="30"/>
        <end position="213"/>
    </location>
</feature>
<sequence length="213" mass="22794">MQRRDFIRIAAAAAALAFVLSGIPGTALAQGVDVNAILNDPDAPVSGNPEGDVTIVAFTDYNCPFCKKAEPDLNRIVREDGHVRLVHKDWPILTKASVYGAQLALAAKYQGKYDLVHGALMAIPGIKVPEDRMLAAVKASGVDMARLDADLKKHSADIAALLQRNMDQANALGLQGTPTYLIGPFRTSTLDYAGFKEALAEARRRQAAGDVVK</sequence>
<keyword evidence="4" id="KW-0560">Oxidoreductase</keyword>
<evidence type="ECO:0000256" key="1">
    <source>
        <dbReference type="ARBA" id="ARBA00003565"/>
    </source>
</evidence>
<dbReference type="PANTHER" id="PTHR13887">
    <property type="entry name" value="GLUTATHIONE S-TRANSFERASE KAPPA"/>
    <property type="match status" value="1"/>
</dbReference>
<organism evidence="9 10">
    <name type="scientific">Aquamicrobium soli</name>
    <dbReference type="NCBI Taxonomy" id="1811518"/>
    <lineage>
        <taxon>Bacteria</taxon>
        <taxon>Pseudomonadati</taxon>
        <taxon>Pseudomonadota</taxon>
        <taxon>Alphaproteobacteria</taxon>
        <taxon>Hyphomicrobiales</taxon>
        <taxon>Phyllobacteriaceae</taxon>
        <taxon>Aquamicrobium</taxon>
    </lineage>
</organism>
<proteinExistence type="inferred from homology"/>
<dbReference type="RefSeq" id="WP_378221930.1">
    <property type="nucleotide sequence ID" value="NZ_JBHRTK010000014.1"/>
</dbReference>
<evidence type="ECO:0000259" key="8">
    <source>
        <dbReference type="PROSITE" id="PS51352"/>
    </source>
</evidence>
<evidence type="ECO:0000256" key="4">
    <source>
        <dbReference type="ARBA" id="ARBA00023002"/>
    </source>
</evidence>
<evidence type="ECO:0000256" key="6">
    <source>
        <dbReference type="ARBA" id="ARBA00023284"/>
    </source>
</evidence>
<dbReference type="CDD" id="cd03023">
    <property type="entry name" value="DsbA_Com1_like"/>
    <property type="match status" value="1"/>
</dbReference>
<dbReference type="SUPFAM" id="SSF52833">
    <property type="entry name" value="Thioredoxin-like"/>
    <property type="match status" value="1"/>
</dbReference>
<keyword evidence="3 7" id="KW-0732">Signal</keyword>
<dbReference type="InterPro" id="IPR006311">
    <property type="entry name" value="TAT_signal"/>
</dbReference>
<evidence type="ECO:0000256" key="7">
    <source>
        <dbReference type="SAM" id="SignalP"/>
    </source>
</evidence>
<dbReference type="Proteomes" id="UP001595583">
    <property type="component" value="Unassembled WGS sequence"/>
</dbReference>
<accession>A0ABV7KCU4</accession>
<keyword evidence="6" id="KW-0676">Redox-active center</keyword>
<dbReference type="PANTHER" id="PTHR13887:SF14">
    <property type="entry name" value="DISULFIDE BOND FORMATION PROTEIN D"/>
    <property type="match status" value="1"/>
</dbReference>
<comment type="similarity">
    <text evidence="2">Belongs to the thioredoxin family. DsbA subfamily.</text>
</comment>
<feature type="domain" description="Thioredoxin" evidence="8">
    <location>
        <begin position="9"/>
        <end position="204"/>
    </location>
</feature>
<feature type="signal peptide" evidence="7">
    <location>
        <begin position="1"/>
        <end position="29"/>
    </location>
</feature>
<dbReference type="Pfam" id="PF13462">
    <property type="entry name" value="Thioredoxin_4"/>
    <property type="match status" value="1"/>
</dbReference>
<evidence type="ECO:0000256" key="2">
    <source>
        <dbReference type="ARBA" id="ARBA00005791"/>
    </source>
</evidence>
<keyword evidence="5" id="KW-1015">Disulfide bond</keyword>
<comment type="function">
    <text evidence="1">May be required for disulfide bond formation in some proteins.</text>
</comment>
<reference evidence="10" key="1">
    <citation type="journal article" date="2019" name="Int. J. Syst. Evol. Microbiol.">
        <title>The Global Catalogue of Microorganisms (GCM) 10K type strain sequencing project: providing services to taxonomists for standard genome sequencing and annotation.</title>
        <authorList>
            <consortium name="The Broad Institute Genomics Platform"/>
            <consortium name="The Broad Institute Genome Sequencing Center for Infectious Disease"/>
            <person name="Wu L."/>
            <person name="Ma J."/>
        </authorList>
    </citation>
    <scope>NUCLEOTIDE SEQUENCE [LARGE SCALE GENOMIC DNA]</scope>
    <source>
        <strain evidence="10">KCTC 52165</strain>
    </source>
</reference>
<dbReference type="PROSITE" id="PS51318">
    <property type="entry name" value="TAT"/>
    <property type="match status" value="1"/>
</dbReference>
<comment type="caution">
    <text evidence="9">The sequence shown here is derived from an EMBL/GenBank/DDBJ whole genome shotgun (WGS) entry which is preliminary data.</text>
</comment>
<keyword evidence="10" id="KW-1185">Reference proteome</keyword>
<protein>
    <submittedName>
        <fullName evidence="9">DsbA family protein</fullName>
    </submittedName>
</protein>
<dbReference type="InterPro" id="IPR012336">
    <property type="entry name" value="Thioredoxin-like_fold"/>
</dbReference>
<evidence type="ECO:0000256" key="3">
    <source>
        <dbReference type="ARBA" id="ARBA00022729"/>
    </source>
</evidence>
<dbReference type="PROSITE" id="PS51352">
    <property type="entry name" value="THIOREDOXIN_2"/>
    <property type="match status" value="1"/>
</dbReference>
<dbReference type="EMBL" id="JBHRTK010000014">
    <property type="protein sequence ID" value="MFC3207601.1"/>
    <property type="molecule type" value="Genomic_DNA"/>
</dbReference>
<gene>
    <name evidence="9" type="ORF">ACFOHJ_15355</name>
</gene>
<dbReference type="InterPro" id="IPR036249">
    <property type="entry name" value="Thioredoxin-like_sf"/>
</dbReference>